<organism evidence="4 5">
    <name type="scientific">Mycobacteroides salmoniphilum</name>
    <dbReference type="NCBI Taxonomy" id="404941"/>
    <lineage>
        <taxon>Bacteria</taxon>
        <taxon>Bacillati</taxon>
        <taxon>Actinomycetota</taxon>
        <taxon>Actinomycetes</taxon>
        <taxon>Mycobacteriales</taxon>
        <taxon>Mycobacteriaceae</taxon>
        <taxon>Mycobacteroides</taxon>
    </lineage>
</organism>
<dbReference type="InterPro" id="IPR051534">
    <property type="entry name" value="CBASS_pafABC_assoc_protein"/>
</dbReference>
<keyword evidence="2" id="KW-0804">Transcription</keyword>
<comment type="caution">
    <text evidence="4">The sequence shown here is derived from an EMBL/GenBank/DDBJ whole genome shotgun (WGS) entry which is preliminary data.</text>
</comment>
<dbReference type="Pfam" id="PF08279">
    <property type="entry name" value="HTH_11"/>
    <property type="match status" value="1"/>
</dbReference>
<dbReference type="PANTHER" id="PTHR34580:SF3">
    <property type="entry name" value="PROTEIN PAFB"/>
    <property type="match status" value="1"/>
</dbReference>
<dbReference type="EC" id="6.3.4.15" evidence="4"/>
<dbReference type="SUPFAM" id="SSF46785">
    <property type="entry name" value="Winged helix' DNA-binding domain"/>
    <property type="match status" value="1"/>
</dbReference>
<dbReference type="InterPro" id="IPR013196">
    <property type="entry name" value="HTH_11"/>
</dbReference>
<dbReference type="RefSeq" id="WP_134072460.1">
    <property type="nucleotide sequence ID" value="NZ_PECH01000008.1"/>
</dbReference>
<dbReference type="GO" id="GO:0003700">
    <property type="term" value="F:DNA-binding transcription factor activity"/>
    <property type="evidence" value="ECO:0007669"/>
    <property type="project" value="InterPro"/>
</dbReference>
<feature type="domain" description="HTH deoR-type" evidence="3">
    <location>
        <begin position="4"/>
        <end position="59"/>
    </location>
</feature>
<dbReference type="EMBL" id="PECH01000008">
    <property type="protein sequence ID" value="TDZ79976.1"/>
    <property type="molecule type" value="Genomic_DNA"/>
</dbReference>
<proteinExistence type="predicted"/>
<dbReference type="InterPro" id="IPR026881">
    <property type="entry name" value="WYL_dom"/>
</dbReference>
<dbReference type="Proteomes" id="UP000295117">
    <property type="component" value="Unassembled WGS sequence"/>
</dbReference>
<dbReference type="InterPro" id="IPR001034">
    <property type="entry name" value="DeoR_HTH"/>
</dbReference>
<accession>A0A4R8RZJ9</accession>
<keyword evidence="4" id="KW-0436">Ligase</keyword>
<dbReference type="PROSITE" id="PS52050">
    <property type="entry name" value="WYL"/>
    <property type="match status" value="1"/>
</dbReference>
<protein>
    <submittedName>
        <fullName evidence="4">Bifunctional ligase/repressor BirA</fullName>
        <ecNumber evidence="4">6.3.4.15</ecNumber>
    </submittedName>
</protein>
<gene>
    <name evidence="4" type="primary">birA_2</name>
    <name evidence="4" type="ORF">DE4585_03725</name>
</gene>
<sequence length="317" mass="35526">MLETSARLLRLLSLLQSRPEWPGSELAERLSVNVRTVRRDVDRLRELGYPVIASQGAAGYRLGAGSQLPPLLFDDEEIVAVSVGLRTISGGPVIAEAALRAMVKLEQILPSRLRHRLAVLQRTLTSVRPVVPTVEPDTLIAVSESCHRHERLRFDYTDNQNRKTRRDVEPHAVISFSRHWYLVAFDVLRDQWRSFRIDRLEPRIPTGPVFVPRQPPEGDFARYLSSQLSVGAWPWQATVVLHRPAAELADRIWVGMGVLEAIDDTQCLLHVGGDSPAALSWMIISIDTDFTLEGPPELIDHLRELGDRCLAAIPPAS</sequence>
<evidence type="ECO:0000259" key="3">
    <source>
        <dbReference type="PROSITE" id="PS51000"/>
    </source>
</evidence>
<evidence type="ECO:0000256" key="2">
    <source>
        <dbReference type="ARBA" id="ARBA00023163"/>
    </source>
</evidence>
<reference evidence="4 5" key="1">
    <citation type="journal article" date="2019" name="Sci. Rep.">
        <title>Extended insight into the Mycobacterium chelonae-abscessus complex through whole genome sequencing of Mycobacterium salmoniphilum outbreak and Mycobacterium salmoniphilum-like strains.</title>
        <authorList>
            <person name="Behra P.R.K."/>
            <person name="Das S."/>
            <person name="Pettersson B.M.F."/>
            <person name="Shirreff L."/>
            <person name="DuCote T."/>
            <person name="Jacobsson K.G."/>
            <person name="Ennis D.G."/>
            <person name="Kirsebom L.A."/>
        </authorList>
    </citation>
    <scope>NUCLEOTIDE SEQUENCE [LARGE SCALE GENOMIC DNA]</scope>
    <source>
        <strain evidence="4 5">DE 4585</strain>
    </source>
</reference>
<dbReference type="InterPro" id="IPR036390">
    <property type="entry name" value="WH_DNA-bd_sf"/>
</dbReference>
<dbReference type="Gene3D" id="1.10.10.10">
    <property type="entry name" value="Winged helix-like DNA-binding domain superfamily/Winged helix DNA-binding domain"/>
    <property type="match status" value="1"/>
</dbReference>
<dbReference type="Pfam" id="PF13280">
    <property type="entry name" value="WYL"/>
    <property type="match status" value="1"/>
</dbReference>
<evidence type="ECO:0000313" key="4">
    <source>
        <dbReference type="EMBL" id="TDZ79976.1"/>
    </source>
</evidence>
<dbReference type="InterPro" id="IPR057727">
    <property type="entry name" value="WCX_dom"/>
</dbReference>
<name>A0A4R8RZJ9_9MYCO</name>
<dbReference type="AlphaFoldDB" id="A0A4R8RZJ9"/>
<dbReference type="Pfam" id="PF25583">
    <property type="entry name" value="WCX"/>
    <property type="match status" value="1"/>
</dbReference>
<dbReference type="PROSITE" id="PS51000">
    <property type="entry name" value="HTH_DEOR_2"/>
    <property type="match status" value="1"/>
</dbReference>
<evidence type="ECO:0000313" key="5">
    <source>
        <dbReference type="Proteomes" id="UP000295117"/>
    </source>
</evidence>
<evidence type="ECO:0000256" key="1">
    <source>
        <dbReference type="ARBA" id="ARBA00023015"/>
    </source>
</evidence>
<dbReference type="PANTHER" id="PTHR34580">
    <property type="match status" value="1"/>
</dbReference>
<keyword evidence="1" id="KW-0805">Transcription regulation</keyword>
<dbReference type="GO" id="GO:0004077">
    <property type="term" value="F:biotin--[biotin carboxyl-carrier protein] ligase activity"/>
    <property type="evidence" value="ECO:0007669"/>
    <property type="project" value="UniProtKB-EC"/>
</dbReference>
<dbReference type="InterPro" id="IPR036388">
    <property type="entry name" value="WH-like_DNA-bd_sf"/>
</dbReference>